<keyword evidence="1" id="KW-0547">Nucleotide-binding</keyword>
<dbReference type="RefSeq" id="WP_095918432.1">
    <property type="nucleotide sequence ID" value="NZ_CP022389.1"/>
</dbReference>
<keyword evidence="2" id="KW-0342">GTP-binding</keyword>
<dbReference type="AlphaFoldDB" id="A0AAC9Z2G5"/>
<dbReference type="GO" id="GO:0032153">
    <property type="term" value="C:cell division site"/>
    <property type="evidence" value="ECO:0007669"/>
    <property type="project" value="TreeGrafter"/>
</dbReference>
<proteinExistence type="predicted"/>
<dbReference type="PANTHER" id="PTHR30314">
    <property type="entry name" value="CELL DIVISION PROTEIN FTSZ-RELATED"/>
    <property type="match status" value="1"/>
</dbReference>
<dbReference type="GO" id="GO:0005525">
    <property type="term" value="F:GTP binding"/>
    <property type="evidence" value="ECO:0007669"/>
    <property type="project" value="UniProtKB-KW"/>
</dbReference>
<evidence type="ECO:0000256" key="1">
    <source>
        <dbReference type="ARBA" id="ARBA00022741"/>
    </source>
</evidence>
<gene>
    <name evidence="4" type="ORF">CGC54_02335</name>
</gene>
<evidence type="ECO:0000259" key="3">
    <source>
        <dbReference type="SMART" id="SM00864"/>
    </source>
</evidence>
<protein>
    <recommendedName>
        <fullName evidence="3">Tubulin/FtsZ GTPase domain-containing protein</fullName>
    </recommendedName>
</protein>
<dbReference type="PANTHER" id="PTHR30314:SF3">
    <property type="entry name" value="MITOCHONDRIAL DIVISION PROTEIN FSZA"/>
    <property type="match status" value="1"/>
</dbReference>
<evidence type="ECO:0000256" key="2">
    <source>
        <dbReference type="ARBA" id="ARBA00023134"/>
    </source>
</evidence>
<evidence type="ECO:0000313" key="4">
    <source>
        <dbReference type="EMBL" id="ATA93258.1"/>
    </source>
</evidence>
<dbReference type="Proteomes" id="UP000243753">
    <property type="component" value="Chromosome"/>
</dbReference>
<dbReference type="GO" id="GO:0051301">
    <property type="term" value="P:cell division"/>
    <property type="evidence" value="ECO:0007669"/>
    <property type="project" value="TreeGrafter"/>
</dbReference>
<dbReference type="SUPFAM" id="SSF52490">
    <property type="entry name" value="Tubulin nucleotide-binding domain-like"/>
    <property type="match status" value="1"/>
</dbReference>
<dbReference type="SMART" id="SM00864">
    <property type="entry name" value="Tubulin"/>
    <property type="match status" value="1"/>
</dbReference>
<name>A0AAC9Z2G5_9FLAO</name>
<dbReference type="InterPro" id="IPR003008">
    <property type="entry name" value="Tubulin_FtsZ_GTPase"/>
</dbReference>
<sequence length="182" mass="20728">MKEKATENQSIVKVISVGNAGGNIIDYLYKQQQIKAHFIACDTNTDDLKKRIIPDKFLLDNNDLSELFQGNEKAIILIAGLGGKASSNYATKIAQCSENKKIPFYAIVNTPFAFEGENVYKKSQETINELEKYTQNIFIIDLEKAKQENKNLFISSFFHKISEEFGQKIQEFLENILPLHEN</sequence>
<accession>A0AAC9Z2G5</accession>
<evidence type="ECO:0000313" key="5">
    <source>
        <dbReference type="Proteomes" id="UP000243753"/>
    </source>
</evidence>
<dbReference type="GO" id="GO:0003924">
    <property type="term" value="F:GTPase activity"/>
    <property type="evidence" value="ECO:0007669"/>
    <property type="project" value="InterPro"/>
</dbReference>
<dbReference type="InterPro" id="IPR036525">
    <property type="entry name" value="Tubulin/FtsZ_GTPase_sf"/>
</dbReference>
<dbReference type="GO" id="GO:0005737">
    <property type="term" value="C:cytoplasm"/>
    <property type="evidence" value="ECO:0007669"/>
    <property type="project" value="TreeGrafter"/>
</dbReference>
<reference evidence="5" key="1">
    <citation type="submission" date="2017-06" db="EMBL/GenBank/DDBJ databases">
        <title>Capnocytophaga spp. assemblies.</title>
        <authorList>
            <person name="Gulvik C.A."/>
        </authorList>
    </citation>
    <scope>NUCLEOTIDE SEQUENCE [LARGE SCALE GENOMIC DNA]</scope>
    <source>
        <strain evidence="5">H3936</strain>
    </source>
</reference>
<dbReference type="EMBL" id="CP022389">
    <property type="protein sequence ID" value="ATA93258.1"/>
    <property type="molecule type" value="Genomic_DNA"/>
</dbReference>
<organism evidence="4 5">
    <name type="scientific">Capnocytophaga canimorsus</name>
    <dbReference type="NCBI Taxonomy" id="28188"/>
    <lineage>
        <taxon>Bacteria</taxon>
        <taxon>Pseudomonadati</taxon>
        <taxon>Bacteroidota</taxon>
        <taxon>Flavobacteriia</taxon>
        <taxon>Flavobacteriales</taxon>
        <taxon>Flavobacteriaceae</taxon>
        <taxon>Capnocytophaga</taxon>
    </lineage>
</organism>
<dbReference type="InterPro" id="IPR045061">
    <property type="entry name" value="FtsZ/CetZ"/>
</dbReference>
<feature type="domain" description="Tubulin/FtsZ GTPase" evidence="3">
    <location>
        <begin position="11"/>
        <end position="181"/>
    </location>
</feature>
<dbReference type="Gene3D" id="3.40.50.1440">
    <property type="entry name" value="Tubulin/FtsZ, GTPase domain"/>
    <property type="match status" value="1"/>
</dbReference>